<protein>
    <recommendedName>
        <fullName evidence="6">Ceramide glucosyltransferase</fullName>
        <ecNumber evidence="5">2.4.1.80</ecNumber>
    </recommendedName>
    <alternativeName>
        <fullName evidence="13">Glucosylceramide synthase</fullName>
    </alternativeName>
    <alternativeName>
        <fullName evidence="14">UDP-glucose ceramide glucosyltransferase</fullName>
    </alternativeName>
    <alternativeName>
        <fullName evidence="12">UDP-glucose:N-acylsphingosine D-glucosyltransferase</fullName>
    </alternativeName>
</protein>
<keyword evidence="8 15" id="KW-0808">Transferase</keyword>
<dbReference type="InterPro" id="IPR029044">
    <property type="entry name" value="Nucleotide-diphossugar_trans"/>
</dbReference>
<evidence type="ECO:0000256" key="12">
    <source>
        <dbReference type="ARBA" id="ARBA00031017"/>
    </source>
</evidence>
<dbReference type="PANTHER" id="PTHR12726">
    <property type="entry name" value="CERAMIDE GLUCOSYLTRANSFERASE"/>
    <property type="match status" value="1"/>
</dbReference>
<reference evidence="15 16" key="1">
    <citation type="submission" date="2023-04" db="EMBL/GenBank/DDBJ databases">
        <title>Genome of Basidiobolus ranarum AG-B5.</title>
        <authorList>
            <person name="Stajich J.E."/>
            <person name="Carter-House D."/>
            <person name="Gryganskyi A."/>
        </authorList>
    </citation>
    <scope>NUCLEOTIDE SEQUENCE [LARGE SCALE GENOMIC DNA]</scope>
    <source>
        <strain evidence="15 16">AG-B5</strain>
    </source>
</reference>
<proteinExistence type="inferred from homology"/>
<dbReference type="SUPFAM" id="SSF53448">
    <property type="entry name" value="Nucleotide-diphospho-sugar transferases"/>
    <property type="match status" value="1"/>
</dbReference>
<dbReference type="EC" id="2.4.1.80" evidence="5"/>
<dbReference type="Proteomes" id="UP001479436">
    <property type="component" value="Unassembled WGS sequence"/>
</dbReference>
<dbReference type="Gene3D" id="3.90.550.10">
    <property type="entry name" value="Spore Coat Polysaccharide Biosynthesis Protein SpsA, Chain A"/>
    <property type="match status" value="1"/>
</dbReference>
<keyword evidence="11" id="KW-0472">Membrane</keyword>
<evidence type="ECO:0000256" key="11">
    <source>
        <dbReference type="ARBA" id="ARBA00023136"/>
    </source>
</evidence>
<dbReference type="Pfam" id="PF13506">
    <property type="entry name" value="Glyco_transf_21"/>
    <property type="match status" value="1"/>
</dbReference>
<organism evidence="15 16">
    <name type="scientific">Basidiobolus ranarum</name>
    <dbReference type="NCBI Taxonomy" id="34480"/>
    <lineage>
        <taxon>Eukaryota</taxon>
        <taxon>Fungi</taxon>
        <taxon>Fungi incertae sedis</taxon>
        <taxon>Zoopagomycota</taxon>
        <taxon>Entomophthoromycotina</taxon>
        <taxon>Basidiobolomycetes</taxon>
        <taxon>Basidiobolales</taxon>
        <taxon>Basidiobolaceae</taxon>
        <taxon>Basidiobolus</taxon>
    </lineage>
</organism>
<keyword evidence="7 15" id="KW-0328">Glycosyltransferase</keyword>
<evidence type="ECO:0000256" key="8">
    <source>
        <dbReference type="ARBA" id="ARBA00022679"/>
    </source>
</evidence>
<evidence type="ECO:0000256" key="10">
    <source>
        <dbReference type="ARBA" id="ARBA00022989"/>
    </source>
</evidence>
<evidence type="ECO:0000313" key="15">
    <source>
        <dbReference type="EMBL" id="KAK9695765.1"/>
    </source>
</evidence>
<evidence type="ECO:0000256" key="2">
    <source>
        <dbReference type="ARBA" id="ARBA00004760"/>
    </source>
</evidence>
<evidence type="ECO:0000313" key="16">
    <source>
        <dbReference type="Proteomes" id="UP001479436"/>
    </source>
</evidence>
<evidence type="ECO:0000256" key="5">
    <source>
        <dbReference type="ARBA" id="ARBA00012699"/>
    </source>
</evidence>
<comment type="pathway">
    <text evidence="2">Lipid metabolism; sphingolipid metabolism.</text>
</comment>
<evidence type="ECO:0000256" key="13">
    <source>
        <dbReference type="ARBA" id="ARBA00031543"/>
    </source>
</evidence>
<sequence>MRRNLASSLNQDYPRFEVIFSVANGDDPAIRIVQELIAEHPNVDTRLIIGENLIGVNPKINNLIQSYETAKYDIVWILDSNVFTYPGSLGRSVDKLTKDKVGLVHHAPLGVRPNSFGSELEMVFLNTAHAKMYNAINFASVDSCVVGKSNMFRRSVLERAGGLSAFKNYLAEDNEIAQAIWDMGYKHEMTQDLAYQSLGSMKTIDYFQRRARWIRLRKYMVTTATLVEPFTESVICGLLGSYGFNLLWKIHPLSFFTFHMVVWFLNDLNNFQTVTKSPVKNLQNFLLAWGLREIAAFPLWAYAISGSKVEWRGSLYHILPDRTVTPCEKSQETFGSTFIGHVRPIMANYLPGMTYCMALIHIFTDNIPKVRRNGATAEADLSGEQKNLLGLAS</sequence>
<evidence type="ECO:0000256" key="1">
    <source>
        <dbReference type="ARBA" id="ARBA00004141"/>
    </source>
</evidence>
<comment type="similarity">
    <text evidence="4">Belongs to the glycosyltransferase 2 family.</text>
</comment>
<keyword evidence="10" id="KW-1133">Transmembrane helix</keyword>
<evidence type="ECO:0000256" key="4">
    <source>
        <dbReference type="ARBA" id="ARBA00006739"/>
    </source>
</evidence>
<dbReference type="EMBL" id="JASJQH010008038">
    <property type="protein sequence ID" value="KAK9695765.1"/>
    <property type="molecule type" value="Genomic_DNA"/>
</dbReference>
<evidence type="ECO:0000256" key="3">
    <source>
        <dbReference type="ARBA" id="ARBA00004991"/>
    </source>
</evidence>
<dbReference type="CDD" id="cd02520">
    <property type="entry name" value="Glucosylceramide_synthase"/>
    <property type="match status" value="1"/>
</dbReference>
<evidence type="ECO:0000256" key="14">
    <source>
        <dbReference type="ARBA" id="ARBA00032575"/>
    </source>
</evidence>
<evidence type="ECO:0000256" key="9">
    <source>
        <dbReference type="ARBA" id="ARBA00022692"/>
    </source>
</evidence>
<comment type="subcellular location">
    <subcellularLocation>
        <location evidence="1">Membrane</location>
        <topology evidence="1">Multi-pass membrane protein</topology>
    </subcellularLocation>
</comment>
<dbReference type="PANTHER" id="PTHR12726:SF0">
    <property type="entry name" value="CERAMIDE GLUCOSYLTRANSFERASE"/>
    <property type="match status" value="1"/>
</dbReference>
<comment type="pathway">
    <text evidence="3">Sphingolipid metabolism.</text>
</comment>
<dbReference type="InterPro" id="IPR025993">
    <property type="entry name" value="Ceramide_glucosylTrfase"/>
</dbReference>
<keyword evidence="16" id="KW-1185">Reference proteome</keyword>
<dbReference type="GO" id="GO:0008120">
    <property type="term" value="F:ceramide glucosyltransferase activity"/>
    <property type="evidence" value="ECO:0007669"/>
    <property type="project" value="UniProtKB-EC"/>
</dbReference>
<evidence type="ECO:0000256" key="6">
    <source>
        <dbReference type="ARBA" id="ARBA00019988"/>
    </source>
</evidence>
<keyword evidence="9" id="KW-0812">Transmembrane</keyword>
<evidence type="ECO:0000256" key="7">
    <source>
        <dbReference type="ARBA" id="ARBA00022676"/>
    </source>
</evidence>
<gene>
    <name evidence="15" type="primary">HSX11_2</name>
    <name evidence="15" type="ORF">K7432_012808</name>
</gene>
<name>A0ABR2VRQ2_9FUNG</name>
<accession>A0ABR2VRQ2</accession>
<comment type="caution">
    <text evidence="15">The sequence shown here is derived from an EMBL/GenBank/DDBJ whole genome shotgun (WGS) entry which is preliminary data.</text>
</comment>